<dbReference type="SUPFAM" id="SSF46950">
    <property type="entry name" value="Double-stranded DNA-binding domain"/>
    <property type="match status" value="1"/>
</dbReference>
<dbReference type="InParanoid" id="F6HJ05"/>
<dbReference type="PANTHER" id="PTHR10840">
    <property type="entry name" value="PROGRAMMED CELL DEATH PROTEIN 5"/>
    <property type="match status" value="1"/>
</dbReference>
<proteinExistence type="inferred from homology"/>
<reference evidence="4" key="1">
    <citation type="journal article" date="2007" name="Nature">
        <title>The grapevine genome sequence suggests ancestral hexaploidization in major angiosperm phyla.</title>
        <authorList>
            <consortium name="The French-Italian Public Consortium for Grapevine Genome Characterization."/>
            <person name="Jaillon O."/>
            <person name="Aury J.-M."/>
            <person name="Noel B."/>
            <person name="Policriti A."/>
            <person name="Clepet C."/>
            <person name="Casagrande A."/>
            <person name="Choisne N."/>
            <person name="Aubourg S."/>
            <person name="Vitulo N."/>
            <person name="Jubin C."/>
            <person name="Vezzi A."/>
            <person name="Legeai F."/>
            <person name="Hugueney P."/>
            <person name="Dasilva C."/>
            <person name="Horner D."/>
            <person name="Mica E."/>
            <person name="Jublot D."/>
            <person name="Poulain J."/>
            <person name="Bruyere C."/>
            <person name="Billault A."/>
            <person name="Segurens B."/>
            <person name="Gouyvenoux M."/>
            <person name="Ugarte E."/>
            <person name="Cattonaro F."/>
            <person name="Anthouard V."/>
            <person name="Vico V."/>
            <person name="Del Fabbro C."/>
            <person name="Alaux M."/>
            <person name="Di Gaspero G."/>
            <person name="Dumas V."/>
            <person name="Felice N."/>
            <person name="Paillard S."/>
            <person name="Juman I."/>
            <person name="Moroldo M."/>
            <person name="Scalabrin S."/>
            <person name="Canaguier A."/>
            <person name="Le Clainche I."/>
            <person name="Malacrida G."/>
            <person name="Durand E."/>
            <person name="Pesole G."/>
            <person name="Laucou V."/>
            <person name="Chatelet P."/>
            <person name="Merdinoglu D."/>
            <person name="Delledonne M."/>
            <person name="Pezzotti M."/>
            <person name="Lecharny A."/>
            <person name="Scarpelli C."/>
            <person name="Artiguenave F."/>
            <person name="Pe M.E."/>
            <person name="Valle G."/>
            <person name="Morgante M."/>
            <person name="Caboche M."/>
            <person name="Adam-Blondon A.-F."/>
            <person name="Weissenbach J."/>
            <person name="Quetier F."/>
            <person name="Wincker P."/>
        </authorList>
    </citation>
    <scope>NUCLEOTIDE SEQUENCE [LARGE SCALE GENOMIC DNA]</scope>
    <source>
        <strain evidence="4">cv. Pinot noir / PN40024</strain>
    </source>
</reference>
<dbReference type="InterPro" id="IPR002836">
    <property type="entry name" value="PDCD5-like"/>
</dbReference>
<dbReference type="GO" id="GO:0005634">
    <property type="term" value="C:nucleus"/>
    <property type="evidence" value="ECO:0000318"/>
    <property type="project" value="GO_Central"/>
</dbReference>
<accession>F6HJ05</accession>
<dbReference type="GO" id="GO:0005829">
    <property type="term" value="C:cytosol"/>
    <property type="evidence" value="ECO:0000318"/>
    <property type="project" value="GO_Central"/>
</dbReference>
<dbReference type="eggNOG" id="KOG3431">
    <property type="taxonomic scope" value="Eukaryota"/>
</dbReference>
<comment type="similarity">
    <text evidence="1">Belongs to the PDCD5 family.</text>
</comment>
<dbReference type="Gene3D" id="1.10.8.140">
    <property type="entry name" value="PDCD5-like"/>
    <property type="match status" value="1"/>
</dbReference>
<dbReference type="Pfam" id="PF01984">
    <property type="entry name" value="dsDNA_bind"/>
    <property type="match status" value="1"/>
</dbReference>
<dbReference type="PANTHER" id="PTHR10840:SF0">
    <property type="entry name" value="PROGRAMMED CELL DEATH PROTEIN 5"/>
    <property type="match status" value="1"/>
</dbReference>
<dbReference type="EMBL" id="FN595768">
    <property type="protein sequence ID" value="CCB52202.1"/>
    <property type="molecule type" value="Genomic_DNA"/>
</dbReference>
<protein>
    <submittedName>
        <fullName evidence="3">Uncharacterized protein</fullName>
    </submittedName>
</protein>
<gene>
    <name evidence="3" type="ORF">VIT_00s0163g00070</name>
</gene>
<feature type="compositionally biased region" description="Polar residues" evidence="2">
    <location>
        <begin position="12"/>
        <end position="22"/>
    </location>
</feature>
<dbReference type="InterPro" id="IPR036883">
    <property type="entry name" value="PDCD5-like_sf"/>
</dbReference>
<dbReference type="Proteomes" id="UP000009183">
    <property type="component" value="Unassembled WGS sequence, unordered"/>
</dbReference>
<name>F6HJ05_VITVI</name>
<dbReference type="STRING" id="29760.F6HJ05"/>
<evidence type="ECO:0000313" key="4">
    <source>
        <dbReference type="Proteomes" id="UP000009183"/>
    </source>
</evidence>
<dbReference type="PaxDb" id="29760-VIT_00s0163g00070.t01"/>
<organism evidence="3 4">
    <name type="scientific">Vitis vinifera</name>
    <name type="common">Grape</name>
    <dbReference type="NCBI Taxonomy" id="29760"/>
    <lineage>
        <taxon>Eukaryota</taxon>
        <taxon>Viridiplantae</taxon>
        <taxon>Streptophyta</taxon>
        <taxon>Embryophyta</taxon>
        <taxon>Tracheophyta</taxon>
        <taxon>Spermatophyta</taxon>
        <taxon>Magnoliopsida</taxon>
        <taxon>eudicotyledons</taxon>
        <taxon>Gunneridae</taxon>
        <taxon>Pentapetalae</taxon>
        <taxon>rosids</taxon>
        <taxon>Vitales</taxon>
        <taxon>Vitaceae</taxon>
        <taxon>Viteae</taxon>
        <taxon>Vitis</taxon>
    </lineage>
</organism>
<sequence>MEELMAQHGIGNHQNSEQQKATEGTKREADERRKMTLSQILSSEARERLAWIALVKPKKARED</sequence>
<dbReference type="HOGENOM" id="CLU_2890399_0_0_1"/>
<dbReference type="OrthoDB" id="10252486at2759"/>
<evidence type="ECO:0000313" key="3">
    <source>
        <dbReference type="EMBL" id="CCB52202.1"/>
    </source>
</evidence>
<dbReference type="AlphaFoldDB" id="F6HJ05"/>
<feature type="compositionally biased region" description="Basic and acidic residues" evidence="2">
    <location>
        <begin position="23"/>
        <end position="33"/>
    </location>
</feature>
<feature type="region of interest" description="Disordered" evidence="2">
    <location>
        <begin position="1"/>
        <end position="33"/>
    </location>
</feature>
<evidence type="ECO:0000256" key="1">
    <source>
        <dbReference type="ARBA" id="ARBA00010490"/>
    </source>
</evidence>
<dbReference type="GO" id="GO:0003677">
    <property type="term" value="F:DNA binding"/>
    <property type="evidence" value="ECO:0007669"/>
    <property type="project" value="InterPro"/>
</dbReference>
<evidence type="ECO:0000256" key="2">
    <source>
        <dbReference type="SAM" id="MobiDB-lite"/>
    </source>
</evidence>
<keyword evidence="4" id="KW-1185">Reference proteome</keyword>